<evidence type="ECO:0000256" key="1">
    <source>
        <dbReference type="ARBA" id="ARBA00004123"/>
    </source>
</evidence>
<keyword evidence="6" id="KW-0271">Exosome</keyword>
<gene>
    <name evidence="11" type="primary">MTR3</name>
    <name evidence="11" type="ORF">IMSHALPRED_007178</name>
</gene>
<dbReference type="GO" id="GO:0000177">
    <property type="term" value="C:cytoplasmic exosome (RNase complex)"/>
    <property type="evidence" value="ECO:0007669"/>
    <property type="project" value="TreeGrafter"/>
</dbReference>
<dbReference type="GO" id="GO:0034475">
    <property type="term" value="P:U4 snRNA 3'-end processing"/>
    <property type="evidence" value="ECO:0007669"/>
    <property type="project" value="TreeGrafter"/>
</dbReference>
<comment type="caution">
    <text evidence="11">The sequence shown here is derived from an EMBL/GenBank/DDBJ whole genome shotgun (WGS) entry which is preliminary data.</text>
</comment>
<dbReference type="GO" id="GO:0071028">
    <property type="term" value="P:nuclear mRNA surveillance"/>
    <property type="evidence" value="ECO:0007669"/>
    <property type="project" value="TreeGrafter"/>
</dbReference>
<dbReference type="Pfam" id="PF01138">
    <property type="entry name" value="RNase_PH"/>
    <property type="match status" value="1"/>
</dbReference>
<feature type="domain" description="Exoribonuclease phosphorolytic" evidence="10">
    <location>
        <begin position="38"/>
        <end position="202"/>
    </location>
</feature>
<evidence type="ECO:0000256" key="6">
    <source>
        <dbReference type="ARBA" id="ARBA00022835"/>
    </source>
</evidence>
<dbReference type="InterPro" id="IPR001247">
    <property type="entry name" value="ExoRNase_PH_dom1"/>
</dbReference>
<name>A0A8H3FMF1_9LECA</name>
<dbReference type="CDD" id="cd11371">
    <property type="entry name" value="RNase_PH_MTR3"/>
    <property type="match status" value="1"/>
</dbReference>
<evidence type="ECO:0000313" key="12">
    <source>
        <dbReference type="Proteomes" id="UP000664534"/>
    </source>
</evidence>
<evidence type="ECO:0000256" key="8">
    <source>
        <dbReference type="ARBA" id="ARBA00023242"/>
    </source>
</evidence>
<evidence type="ECO:0000259" key="10">
    <source>
        <dbReference type="Pfam" id="PF01138"/>
    </source>
</evidence>
<dbReference type="PANTHER" id="PTHR11953">
    <property type="entry name" value="EXOSOME COMPLEX COMPONENT"/>
    <property type="match status" value="1"/>
</dbReference>
<dbReference type="InterPro" id="IPR036345">
    <property type="entry name" value="ExoRNase_PH_dom2_sf"/>
</dbReference>
<dbReference type="GO" id="GO:0016075">
    <property type="term" value="P:rRNA catabolic process"/>
    <property type="evidence" value="ECO:0007669"/>
    <property type="project" value="TreeGrafter"/>
</dbReference>
<evidence type="ECO:0000256" key="5">
    <source>
        <dbReference type="ARBA" id="ARBA00022552"/>
    </source>
</evidence>
<dbReference type="SUPFAM" id="SSF54211">
    <property type="entry name" value="Ribosomal protein S5 domain 2-like"/>
    <property type="match status" value="1"/>
</dbReference>
<evidence type="ECO:0000256" key="2">
    <source>
        <dbReference type="ARBA" id="ARBA00004496"/>
    </source>
</evidence>
<keyword evidence="8" id="KW-0539">Nucleus</keyword>
<dbReference type="GO" id="GO:0003723">
    <property type="term" value="F:RNA binding"/>
    <property type="evidence" value="ECO:0007669"/>
    <property type="project" value="UniProtKB-KW"/>
</dbReference>
<dbReference type="OrthoDB" id="2504340at2759"/>
<accession>A0A8H3FMF1</accession>
<evidence type="ECO:0000313" key="11">
    <source>
        <dbReference type="EMBL" id="CAF9927301.1"/>
    </source>
</evidence>
<dbReference type="InterPro" id="IPR020568">
    <property type="entry name" value="Ribosomal_Su5_D2-typ_SF"/>
</dbReference>
<keyword evidence="4" id="KW-0963">Cytoplasm</keyword>
<dbReference type="Gene3D" id="3.30.230.70">
    <property type="entry name" value="GHMP Kinase, N-terminal domain"/>
    <property type="match status" value="1"/>
</dbReference>
<evidence type="ECO:0000256" key="3">
    <source>
        <dbReference type="ARBA" id="ARBA00006678"/>
    </source>
</evidence>
<organism evidence="11 12">
    <name type="scientific">Imshaugia aleurites</name>
    <dbReference type="NCBI Taxonomy" id="172621"/>
    <lineage>
        <taxon>Eukaryota</taxon>
        <taxon>Fungi</taxon>
        <taxon>Dikarya</taxon>
        <taxon>Ascomycota</taxon>
        <taxon>Pezizomycotina</taxon>
        <taxon>Lecanoromycetes</taxon>
        <taxon>OSLEUM clade</taxon>
        <taxon>Lecanoromycetidae</taxon>
        <taxon>Lecanorales</taxon>
        <taxon>Lecanorineae</taxon>
        <taxon>Parmeliaceae</taxon>
        <taxon>Imshaugia</taxon>
    </lineage>
</organism>
<evidence type="ECO:0000256" key="4">
    <source>
        <dbReference type="ARBA" id="ARBA00022490"/>
    </source>
</evidence>
<dbReference type="InterPro" id="IPR050080">
    <property type="entry name" value="RNase_PH"/>
</dbReference>
<keyword evidence="12" id="KW-1185">Reference proteome</keyword>
<keyword evidence="7" id="KW-0694">RNA-binding</keyword>
<feature type="region of interest" description="Disordered" evidence="9">
    <location>
        <begin position="1"/>
        <end position="21"/>
    </location>
</feature>
<reference evidence="11" key="1">
    <citation type="submission" date="2021-03" db="EMBL/GenBank/DDBJ databases">
        <authorList>
            <person name="Tagirdzhanova G."/>
        </authorList>
    </citation>
    <scope>NUCLEOTIDE SEQUENCE</scope>
</reference>
<dbReference type="GO" id="GO:0071051">
    <property type="term" value="P:poly(A)-dependent snoRNA 3'-end processing"/>
    <property type="evidence" value="ECO:0007669"/>
    <property type="project" value="TreeGrafter"/>
</dbReference>
<dbReference type="EMBL" id="CAJPDT010000046">
    <property type="protein sequence ID" value="CAF9927301.1"/>
    <property type="molecule type" value="Genomic_DNA"/>
</dbReference>
<dbReference type="Proteomes" id="UP000664534">
    <property type="component" value="Unassembled WGS sequence"/>
</dbReference>
<sequence length="312" mass="33126">MTDRRRINGPPSGTSPPVFASSLSSKVFPAKRKRAPDELRKIFLKTGLTPSASGSAYLELEPSTPTAAHKSLATKAPALKLTCTVHGPRPLPRSAPFSPQLSLSTRIKFAPFAARQRKGYVPDAGERDLAAHLETALRGVLIGERWPKSGVDVVVTVLEGGEDALWNRGQSSDGGRTGGWGMMSILSGCITVASAAIIDAGIDCIDVVTGGVAAIVRQPTAPPQVFIDPCPADQEEIYATCVVGYLQTRDEITELWTKGNVTLSIDLGFEHLLDQAVEAAVAARLVLIEAIKESTEIKVQTSRIGHPKNAAS</sequence>
<evidence type="ECO:0000256" key="9">
    <source>
        <dbReference type="SAM" id="MobiDB-lite"/>
    </source>
</evidence>
<dbReference type="SUPFAM" id="SSF55666">
    <property type="entry name" value="Ribonuclease PH domain 2-like"/>
    <property type="match status" value="1"/>
</dbReference>
<keyword evidence="5" id="KW-0698">rRNA processing</keyword>
<protein>
    <submittedName>
        <fullName evidence="11">3'-5'-exoribonuclease</fullName>
    </submittedName>
</protein>
<dbReference type="InterPro" id="IPR027408">
    <property type="entry name" value="PNPase/RNase_PH_dom_sf"/>
</dbReference>
<dbReference type="GO" id="GO:0006364">
    <property type="term" value="P:rRNA processing"/>
    <property type="evidence" value="ECO:0007669"/>
    <property type="project" value="UniProtKB-KW"/>
</dbReference>
<dbReference type="PANTHER" id="PTHR11953:SF2">
    <property type="entry name" value="EXOSOME COMPLEX COMPONENT MTR3"/>
    <property type="match status" value="1"/>
</dbReference>
<proteinExistence type="inferred from homology"/>
<evidence type="ECO:0000256" key="7">
    <source>
        <dbReference type="ARBA" id="ARBA00022884"/>
    </source>
</evidence>
<dbReference type="GO" id="GO:0005730">
    <property type="term" value="C:nucleolus"/>
    <property type="evidence" value="ECO:0007669"/>
    <property type="project" value="TreeGrafter"/>
</dbReference>
<dbReference type="GO" id="GO:0000176">
    <property type="term" value="C:nuclear exosome (RNase complex)"/>
    <property type="evidence" value="ECO:0007669"/>
    <property type="project" value="UniProtKB-ARBA"/>
</dbReference>
<comment type="subcellular location">
    <subcellularLocation>
        <location evidence="2">Cytoplasm</location>
    </subcellularLocation>
    <subcellularLocation>
        <location evidence="1">Nucleus</location>
    </subcellularLocation>
</comment>
<comment type="similarity">
    <text evidence="3">Belongs to the RNase PH family.</text>
</comment>
<dbReference type="AlphaFoldDB" id="A0A8H3FMF1"/>